<keyword evidence="2" id="KW-1133">Transmembrane helix</keyword>
<dbReference type="PATRIC" id="fig|1796491.3.peg.2785"/>
<comment type="caution">
    <text evidence="3">The sequence shown here is derived from an EMBL/GenBank/DDBJ whole genome shotgun (WGS) entry which is preliminary data.</text>
</comment>
<name>A0A139BRK2_9PROT</name>
<gene>
    <name evidence="3" type="ORF">AWT59_2556</name>
</gene>
<feature type="transmembrane region" description="Helical" evidence="2">
    <location>
        <begin position="46"/>
        <end position="65"/>
    </location>
</feature>
<evidence type="ECO:0000313" key="3">
    <source>
        <dbReference type="EMBL" id="KXS31325.1"/>
    </source>
</evidence>
<organism evidence="3 4">
    <name type="scientific">Candidatus Gallionella acididurans</name>
    <dbReference type="NCBI Taxonomy" id="1796491"/>
    <lineage>
        <taxon>Bacteria</taxon>
        <taxon>Pseudomonadati</taxon>
        <taxon>Pseudomonadota</taxon>
        <taxon>Betaproteobacteria</taxon>
        <taxon>Nitrosomonadales</taxon>
        <taxon>Gallionellaceae</taxon>
        <taxon>Gallionella</taxon>
    </lineage>
</organism>
<sequence length="114" mass="12980">MSMNCWKTKCWKMGLLVLAGIAALGWVLMALWNWLVPALFSGTREIGYLQALGLLVLSKILFGSFRGRGCHGRWHRQRLEQMTPEEREKFQAGMRGCCGKRKGDGEDTPKQQHD</sequence>
<feature type="region of interest" description="Disordered" evidence="1">
    <location>
        <begin position="82"/>
        <end position="114"/>
    </location>
</feature>
<reference evidence="3 4" key="1">
    <citation type="submission" date="2016-02" db="EMBL/GenBank/DDBJ databases">
        <authorList>
            <person name="Wen L."/>
            <person name="He K."/>
            <person name="Yang H."/>
        </authorList>
    </citation>
    <scope>NUCLEOTIDE SEQUENCE [LARGE SCALE GENOMIC DNA]</scope>
    <source>
        <strain evidence="3">ShG14-8</strain>
    </source>
</reference>
<dbReference type="EMBL" id="LSLI01000082">
    <property type="protein sequence ID" value="KXS31325.1"/>
    <property type="molecule type" value="Genomic_DNA"/>
</dbReference>
<reference evidence="3 4" key="2">
    <citation type="submission" date="2016-03" db="EMBL/GenBank/DDBJ databases">
        <title>New uncultured bacterium of the family Gallionellaceae from acid mine drainage: description and reconstruction of genome based on metagenomic analysis of microbial community.</title>
        <authorList>
            <person name="Kadnikov V."/>
            <person name="Ivasenko D."/>
            <person name="Beletsky A."/>
            <person name="Mardanov A."/>
            <person name="Danilova E."/>
            <person name="Pimenov N."/>
            <person name="Karnachuk O."/>
            <person name="Ravin N."/>
        </authorList>
    </citation>
    <scope>NUCLEOTIDE SEQUENCE [LARGE SCALE GENOMIC DNA]</scope>
    <source>
        <strain evidence="3">ShG14-8</strain>
    </source>
</reference>
<feature type="compositionally biased region" description="Basic and acidic residues" evidence="1">
    <location>
        <begin position="101"/>
        <end position="114"/>
    </location>
</feature>
<evidence type="ECO:0000256" key="2">
    <source>
        <dbReference type="SAM" id="Phobius"/>
    </source>
</evidence>
<dbReference type="AlphaFoldDB" id="A0A139BRK2"/>
<protein>
    <submittedName>
        <fullName evidence="3">Uncharacterized protein</fullName>
    </submittedName>
</protein>
<evidence type="ECO:0000256" key="1">
    <source>
        <dbReference type="SAM" id="MobiDB-lite"/>
    </source>
</evidence>
<keyword evidence="2" id="KW-0812">Transmembrane</keyword>
<evidence type="ECO:0000313" key="4">
    <source>
        <dbReference type="Proteomes" id="UP000070578"/>
    </source>
</evidence>
<dbReference type="Proteomes" id="UP000070578">
    <property type="component" value="Unassembled WGS sequence"/>
</dbReference>
<keyword evidence="2" id="KW-0472">Membrane</keyword>
<proteinExistence type="predicted"/>
<accession>A0A139BRK2</accession>